<proteinExistence type="predicted"/>
<dbReference type="AlphaFoldDB" id="A0A6G1HGV3"/>
<reference evidence="2" key="1">
    <citation type="journal article" date="2020" name="Stud. Mycol.">
        <title>101 Dothideomycetes genomes: a test case for predicting lifestyles and emergence of pathogens.</title>
        <authorList>
            <person name="Haridas S."/>
            <person name="Albert R."/>
            <person name="Binder M."/>
            <person name="Bloem J."/>
            <person name="Labutti K."/>
            <person name="Salamov A."/>
            <person name="Andreopoulos B."/>
            <person name="Baker S."/>
            <person name="Barry K."/>
            <person name="Bills G."/>
            <person name="Bluhm B."/>
            <person name="Cannon C."/>
            <person name="Castanera R."/>
            <person name="Culley D."/>
            <person name="Daum C."/>
            <person name="Ezra D."/>
            <person name="Gonzalez J."/>
            <person name="Henrissat B."/>
            <person name="Kuo A."/>
            <person name="Liang C."/>
            <person name="Lipzen A."/>
            <person name="Lutzoni F."/>
            <person name="Magnuson J."/>
            <person name="Mondo S."/>
            <person name="Nolan M."/>
            <person name="Ohm R."/>
            <person name="Pangilinan J."/>
            <person name="Park H.-J."/>
            <person name="Ramirez L."/>
            <person name="Alfaro M."/>
            <person name="Sun H."/>
            <person name="Tritt A."/>
            <person name="Yoshinaga Y."/>
            <person name="Zwiers L.-H."/>
            <person name="Turgeon B."/>
            <person name="Goodwin S."/>
            <person name="Spatafora J."/>
            <person name="Crous P."/>
            <person name="Grigoriev I."/>
        </authorList>
    </citation>
    <scope>NUCLEOTIDE SEQUENCE</scope>
    <source>
        <strain evidence="2">CBS 113979</strain>
    </source>
</reference>
<feature type="compositionally biased region" description="Basic and acidic residues" evidence="1">
    <location>
        <begin position="44"/>
        <end position="55"/>
    </location>
</feature>
<dbReference type="Proteomes" id="UP000800041">
    <property type="component" value="Unassembled WGS sequence"/>
</dbReference>
<dbReference type="EMBL" id="ML977137">
    <property type="protein sequence ID" value="KAF1992259.1"/>
    <property type="molecule type" value="Genomic_DNA"/>
</dbReference>
<keyword evidence="3" id="KW-1185">Reference proteome</keyword>
<sequence>MTKTFTQWMTWKAEHPRRRDLRRYMAHFSASARASRNVGKPYKGRNDNKRARDELDPFMLGRSSLNEQGDPFVDEHRVEGSGPGFGNNNNHQDNHSSRRQPHSSPGNNHVNSKSGNSGSQEYSNTAYELQFPKLPKARPEENQTTLSVIQNERTNPGCLTTPVQTRKGSHAKHHGRVADEPPANIPSSFLGEVVPCPAGQGTTKEPIEQDASNKWKGKQPTRCQN</sequence>
<feature type="compositionally biased region" description="Polar residues" evidence="1">
    <location>
        <begin position="154"/>
        <end position="166"/>
    </location>
</feature>
<feature type="compositionally biased region" description="Polar residues" evidence="1">
    <location>
        <begin position="102"/>
        <end position="121"/>
    </location>
</feature>
<name>A0A6G1HGV3_9PEZI</name>
<organism evidence="2 3">
    <name type="scientific">Aulographum hederae CBS 113979</name>
    <dbReference type="NCBI Taxonomy" id="1176131"/>
    <lineage>
        <taxon>Eukaryota</taxon>
        <taxon>Fungi</taxon>
        <taxon>Dikarya</taxon>
        <taxon>Ascomycota</taxon>
        <taxon>Pezizomycotina</taxon>
        <taxon>Dothideomycetes</taxon>
        <taxon>Pleosporomycetidae</taxon>
        <taxon>Aulographales</taxon>
        <taxon>Aulographaceae</taxon>
    </lineage>
</organism>
<feature type="region of interest" description="Disordered" evidence="1">
    <location>
        <begin position="32"/>
        <end position="121"/>
    </location>
</feature>
<gene>
    <name evidence="2" type="ORF">K402DRAFT_449645</name>
</gene>
<evidence type="ECO:0000313" key="2">
    <source>
        <dbReference type="EMBL" id="KAF1992259.1"/>
    </source>
</evidence>
<evidence type="ECO:0000256" key="1">
    <source>
        <dbReference type="SAM" id="MobiDB-lite"/>
    </source>
</evidence>
<evidence type="ECO:0000313" key="3">
    <source>
        <dbReference type="Proteomes" id="UP000800041"/>
    </source>
</evidence>
<accession>A0A6G1HGV3</accession>
<feature type="region of interest" description="Disordered" evidence="1">
    <location>
        <begin position="154"/>
        <end position="225"/>
    </location>
</feature>
<protein>
    <submittedName>
        <fullName evidence="2">Uncharacterized protein</fullName>
    </submittedName>
</protein>